<keyword evidence="1" id="KW-0812">Transmembrane</keyword>
<evidence type="ECO:0000313" key="3">
    <source>
        <dbReference type="EMBL" id="BAD84880.1"/>
    </source>
</evidence>
<dbReference type="PhylomeDB" id="Q5JG41"/>
<dbReference type="Pfam" id="PF05763">
    <property type="entry name" value="DUF835"/>
    <property type="match status" value="1"/>
</dbReference>
<evidence type="ECO:0000259" key="2">
    <source>
        <dbReference type="Pfam" id="PF05763"/>
    </source>
</evidence>
<feature type="transmembrane region" description="Helical" evidence="1">
    <location>
        <begin position="29"/>
        <end position="45"/>
    </location>
</feature>
<keyword evidence="1" id="KW-1133">Transmembrane helix</keyword>
<dbReference type="RefSeq" id="WP_011249642.1">
    <property type="nucleotide sequence ID" value="NC_006624.1"/>
</dbReference>
<dbReference type="EMBL" id="AP006878">
    <property type="protein sequence ID" value="BAD84880.1"/>
    <property type="molecule type" value="Genomic_DNA"/>
</dbReference>
<evidence type="ECO:0000256" key="1">
    <source>
        <dbReference type="SAM" id="Phobius"/>
    </source>
</evidence>
<proteinExistence type="predicted"/>
<accession>Q5JG41</accession>
<dbReference type="STRING" id="69014.TK0691"/>
<dbReference type="PANTHER" id="PTHR33531">
    <property type="entry name" value="RUBRERYTHRIN SUBFAMILY"/>
    <property type="match status" value="1"/>
</dbReference>
<name>Q5JG41_THEKO</name>
<reference evidence="3 4" key="1">
    <citation type="journal article" date="2005" name="Genome Res.">
        <title>Complete genome sequence of the hyperthermophilic archaeon Thermococcus kodakaraensis KOD1 and comparison with Pyrococcus genomes.</title>
        <authorList>
            <person name="Fukui T."/>
            <person name="Atomi H."/>
            <person name="Kanai T."/>
            <person name="Matsumi R."/>
            <person name="Fujiwara S."/>
            <person name="Imanaka T."/>
        </authorList>
    </citation>
    <scope>NUCLEOTIDE SEQUENCE [LARGE SCALE GENOMIC DNA]</scope>
    <source>
        <strain evidence="4">ATCC BAA-918 / JCM 12380 / KOD1</strain>
    </source>
</reference>
<dbReference type="AlphaFoldDB" id="Q5JG41"/>
<dbReference type="HOGENOM" id="CLU_067022_0_0_2"/>
<feature type="transmembrane region" description="Helical" evidence="1">
    <location>
        <begin position="95"/>
        <end position="116"/>
    </location>
</feature>
<protein>
    <submittedName>
        <fullName evidence="3">Hypothetical membrane protein, conserved, containing DUF835 domain</fullName>
    </submittedName>
</protein>
<keyword evidence="4" id="KW-1185">Reference proteome</keyword>
<keyword evidence="1" id="KW-0472">Membrane</keyword>
<dbReference type="Proteomes" id="UP000000536">
    <property type="component" value="Chromosome"/>
</dbReference>
<dbReference type="GeneID" id="78447205"/>
<dbReference type="InterPro" id="IPR008553">
    <property type="entry name" value="DUF835"/>
</dbReference>
<dbReference type="eggNOG" id="arCOG03803">
    <property type="taxonomic scope" value="Archaea"/>
</dbReference>
<feature type="transmembrane region" description="Helical" evidence="1">
    <location>
        <begin position="150"/>
        <end position="168"/>
    </location>
</feature>
<dbReference type="OrthoDB" id="101917at2157"/>
<gene>
    <name evidence="3" type="ordered locus">TK0691</name>
</gene>
<dbReference type="PANTHER" id="PTHR33531:SF7">
    <property type="entry name" value="HYPOTHETICAL MEMBRANE PROTEIN, CONSERVED"/>
    <property type="match status" value="1"/>
</dbReference>
<feature type="domain" description="DUF835" evidence="2">
    <location>
        <begin position="221"/>
        <end position="354"/>
    </location>
</feature>
<evidence type="ECO:0000313" key="4">
    <source>
        <dbReference type="Proteomes" id="UP000000536"/>
    </source>
</evidence>
<dbReference type="KEGG" id="tko:TK0691"/>
<sequence>MIEVVNLITRLATWGLATYKWARNKKSEMLFLSIALWFDFLGAISQKRILEALGWVPKIEALPVVMSLMAVVEGMFFLLASLSFLGVLRKFFGQLILLLVSTSGITYVVLATLAGLGDFYIMAYPLVLLGVSLIFLGYVLFKESIWKESTAVLFPAGAILLGVINVTFPVTHEIKTVSGYLYGAGALARFMMLVGITTYSFLTINPPEMPIIKIPRGAFYTTSKDTVERLIRTMQETGNGVLITRDPPKDLRPLFQVFWVTKAAKGQVSDNIIAVSPTDIGILVDIVKKYLDSGHSLVVLDGFEYLVLENGFESTLKFLLSLKDFAISQGGTLVLLLEPRAFSEKQLKIIQREFEEFEF</sequence>
<organism evidence="3 4">
    <name type="scientific">Thermococcus kodakarensis (strain ATCC BAA-918 / JCM 12380 / KOD1)</name>
    <name type="common">Pyrococcus kodakaraensis (strain KOD1)</name>
    <dbReference type="NCBI Taxonomy" id="69014"/>
    <lineage>
        <taxon>Archaea</taxon>
        <taxon>Methanobacteriati</taxon>
        <taxon>Methanobacteriota</taxon>
        <taxon>Thermococci</taxon>
        <taxon>Thermococcales</taxon>
        <taxon>Thermococcaceae</taxon>
        <taxon>Thermococcus</taxon>
    </lineage>
</organism>
<feature type="transmembrane region" description="Helical" evidence="1">
    <location>
        <begin position="65"/>
        <end position="88"/>
    </location>
</feature>
<dbReference type="EnsemblBacteria" id="BAD84880">
    <property type="protein sequence ID" value="BAD84880"/>
    <property type="gene ID" value="TK0691"/>
</dbReference>
<feature type="transmembrane region" description="Helical" evidence="1">
    <location>
        <begin position="180"/>
        <end position="202"/>
    </location>
</feature>
<dbReference type="PATRIC" id="fig|69014.16.peg.672"/>
<dbReference type="InParanoid" id="Q5JG41"/>
<feature type="transmembrane region" description="Helical" evidence="1">
    <location>
        <begin position="122"/>
        <end position="141"/>
    </location>
</feature>